<dbReference type="AlphaFoldDB" id="A0A494JC59"/>
<sequence>MKLKLTFYVLLTSILLTSCMTTPSYYVDGGGTVSIDKGKKYILVNNNVLSSDYELNVKVKHDFEEIFKEDLYHASYNRFLEFDNKMLADKVFLDEDMLAGIKNTSKGDYLIFIRFFGISKDKNGKVNLYSQKKNRIDWYREFHVLLQVYDLNARKDLLSKVCVSVFERVSDDGLATMRYSQILKTYNKVMKEFRKSIIY</sequence>
<dbReference type="EMBL" id="MAHS01000003">
    <property type="protein sequence ID" value="OPB52716.1"/>
    <property type="molecule type" value="Genomic_DNA"/>
</dbReference>
<name>A0A494JC59_9FLAO</name>
<dbReference type="PROSITE" id="PS51257">
    <property type="entry name" value="PROKAR_LIPOPROTEIN"/>
    <property type="match status" value="1"/>
</dbReference>
<dbReference type="RefSeq" id="WP_145952460.1">
    <property type="nucleotide sequence ID" value="NZ_CP014339.1"/>
</dbReference>
<comment type="caution">
    <text evidence="1">The sequence shown here is derived from an EMBL/GenBank/DDBJ whole genome shotgun (WGS) entry which is preliminary data.</text>
</comment>
<accession>A0A494JC59</accession>
<protein>
    <recommendedName>
        <fullName evidence="2">Lipoprotein</fullName>
    </recommendedName>
</protein>
<proteinExistence type="predicted"/>
<evidence type="ECO:0008006" key="2">
    <source>
        <dbReference type="Google" id="ProtNLM"/>
    </source>
</evidence>
<gene>
    <name evidence="1" type="ORF">BAY09_12635</name>
</gene>
<organism evidence="1">
    <name type="scientific">Elizabethkingia anophelis</name>
    <dbReference type="NCBI Taxonomy" id="1117645"/>
    <lineage>
        <taxon>Bacteria</taxon>
        <taxon>Pseudomonadati</taxon>
        <taxon>Bacteroidota</taxon>
        <taxon>Flavobacteriia</taxon>
        <taxon>Flavobacteriales</taxon>
        <taxon>Weeksellaceae</taxon>
        <taxon>Elizabethkingia</taxon>
    </lineage>
</organism>
<reference evidence="1" key="1">
    <citation type="submission" date="2016-06" db="EMBL/GenBank/DDBJ databases">
        <authorList>
            <person name="Nicholson A.C."/>
        </authorList>
    </citation>
    <scope>NUCLEOTIDE SEQUENCE [LARGE SCALE GENOMIC DNA]</scope>
    <source>
        <strain evidence="1">E6809</strain>
    </source>
</reference>
<evidence type="ECO:0000313" key="1">
    <source>
        <dbReference type="EMBL" id="OPB52716.1"/>
    </source>
</evidence>